<sequence>MNNTKENVNTAEEKQAGTRRRGEELEGAILQAAWDELSEVGYTQLTMEGVAVRARTNKNALYRRWPNKAKLVIAATIKHIPKPDKSIPDSGDLREDILTLLQRIVKPMELLGAETIHGLMVDYIGKDIISSMPQLLKGEDELTVMMRTILGNADKRGEVKLDTIPARVLSLPADLIRYTFLTTHKPVTEESITEIIDDIFLPLVRIP</sequence>
<dbReference type="Pfam" id="PF00440">
    <property type="entry name" value="TetR_N"/>
    <property type="match status" value="1"/>
</dbReference>
<evidence type="ECO:0000256" key="3">
    <source>
        <dbReference type="ARBA" id="ARBA00023163"/>
    </source>
</evidence>
<evidence type="ECO:0000256" key="1">
    <source>
        <dbReference type="ARBA" id="ARBA00023015"/>
    </source>
</evidence>
<feature type="compositionally biased region" description="Basic and acidic residues" evidence="5">
    <location>
        <begin position="11"/>
        <end position="23"/>
    </location>
</feature>
<gene>
    <name evidence="7" type="ORF">H8B09_11315</name>
</gene>
<dbReference type="InterPro" id="IPR001647">
    <property type="entry name" value="HTH_TetR"/>
</dbReference>
<dbReference type="InterPro" id="IPR036271">
    <property type="entry name" value="Tet_transcr_reg_TetR-rel_C_sf"/>
</dbReference>
<name>A0ABR8MUT9_9BACL</name>
<dbReference type="InterPro" id="IPR009057">
    <property type="entry name" value="Homeodomain-like_sf"/>
</dbReference>
<dbReference type="PANTHER" id="PTHR30055:SF148">
    <property type="entry name" value="TETR-FAMILY TRANSCRIPTIONAL REGULATOR"/>
    <property type="match status" value="1"/>
</dbReference>
<evidence type="ECO:0000313" key="7">
    <source>
        <dbReference type="EMBL" id="MBD3919345.1"/>
    </source>
</evidence>
<feature type="DNA-binding region" description="H-T-H motif" evidence="4">
    <location>
        <begin position="46"/>
        <end position="65"/>
    </location>
</feature>
<comment type="caution">
    <text evidence="7">The sequence shown here is derived from an EMBL/GenBank/DDBJ whole genome shotgun (WGS) entry which is preliminary data.</text>
</comment>
<organism evidence="7 8">
    <name type="scientific">Paenibacillus terricola</name>
    <dbReference type="NCBI Taxonomy" id="2763503"/>
    <lineage>
        <taxon>Bacteria</taxon>
        <taxon>Bacillati</taxon>
        <taxon>Bacillota</taxon>
        <taxon>Bacilli</taxon>
        <taxon>Bacillales</taxon>
        <taxon>Paenibacillaceae</taxon>
        <taxon>Paenibacillus</taxon>
    </lineage>
</organism>
<dbReference type="Gene3D" id="1.10.357.10">
    <property type="entry name" value="Tetracycline Repressor, domain 2"/>
    <property type="match status" value="1"/>
</dbReference>
<proteinExistence type="predicted"/>
<dbReference type="Proteomes" id="UP000609346">
    <property type="component" value="Unassembled WGS sequence"/>
</dbReference>
<dbReference type="PROSITE" id="PS50977">
    <property type="entry name" value="HTH_TETR_2"/>
    <property type="match status" value="1"/>
</dbReference>
<feature type="compositionally biased region" description="Polar residues" evidence="5">
    <location>
        <begin position="1"/>
        <end position="10"/>
    </location>
</feature>
<evidence type="ECO:0000256" key="2">
    <source>
        <dbReference type="ARBA" id="ARBA00023125"/>
    </source>
</evidence>
<dbReference type="InterPro" id="IPR011075">
    <property type="entry name" value="TetR_C"/>
</dbReference>
<keyword evidence="8" id="KW-1185">Reference proteome</keyword>
<reference evidence="7 8" key="1">
    <citation type="submission" date="2020-09" db="EMBL/GenBank/DDBJ databases">
        <title>Paenibacillus sp. strain PR3 16S rRNA gene Genome sequencing and assembly.</title>
        <authorList>
            <person name="Kim J."/>
        </authorList>
    </citation>
    <scope>NUCLEOTIDE SEQUENCE [LARGE SCALE GENOMIC DNA]</scope>
    <source>
        <strain evidence="7 8">PR3</strain>
    </source>
</reference>
<keyword evidence="2 4" id="KW-0238">DNA-binding</keyword>
<protein>
    <submittedName>
        <fullName evidence="7">TetR/AcrR family transcriptional regulator</fullName>
    </submittedName>
</protein>
<dbReference type="EMBL" id="JACXZA010000002">
    <property type="protein sequence ID" value="MBD3919345.1"/>
    <property type="molecule type" value="Genomic_DNA"/>
</dbReference>
<dbReference type="PANTHER" id="PTHR30055">
    <property type="entry name" value="HTH-TYPE TRANSCRIPTIONAL REGULATOR RUTR"/>
    <property type="match status" value="1"/>
</dbReference>
<accession>A0ABR8MUT9</accession>
<dbReference type="Pfam" id="PF16859">
    <property type="entry name" value="TetR_C_11"/>
    <property type="match status" value="1"/>
</dbReference>
<dbReference type="SUPFAM" id="SSF48498">
    <property type="entry name" value="Tetracyclin repressor-like, C-terminal domain"/>
    <property type="match status" value="1"/>
</dbReference>
<evidence type="ECO:0000259" key="6">
    <source>
        <dbReference type="PROSITE" id="PS50977"/>
    </source>
</evidence>
<evidence type="ECO:0000256" key="4">
    <source>
        <dbReference type="PROSITE-ProRule" id="PRU00335"/>
    </source>
</evidence>
<dbReference type="RefSeq" id="WP_191203599.1">
    <property type="nucleotide sequence ID" value="NZ_JACXZA010000002.1"/>
</dbReference>
<feature type="domain" description="HTH tetR-type" evidence="6">
    <location>
        <begin position="23"/>
        <end position="83"/>
    </location>
</feature>
<dbReference type="InterPro" id="IPR050109">
    <property type="entry name" value="HTH-type_TetR-like_transc_reg"/>
</dbReference>
<evidence type="ECO:0000256" key="5">
    <source>
        <dbReference type="SAM" id="MobiDB-lite"/>
    </source>
</evidence>
<dbReference type="Gene3D" id="1.10.10.60">
    <property type="entry name" value="Homeodomain-like"/>
    <property type="match status" value="1"/>
</dbReference>
<dbReference type="SUPFAM" id="SSF46689">
    <property type="entry name" value="Homeodomain-like"/>
    <property type="match status" value="1"/>
</dbReference>
<evidence type="ECO:0000313" key="8">
    <source>
        <dbReference type="Proteomes" id="UP000609346"/>
    </source>
</evidence>
<keyword evidence="3" id="KW-0804">Transcription</keyword>
<keyword evidence="1" id="KW-0805">Transcription regulation</keyword>
<feature type="region of interest" description="Disordered" evidence="5">
    <location>
        <begin position="1"/>
        <end position="23"/>
    </location>
</feature>